<sequence length="146" mass="16632">MCKYCTKLSPLIRGYDTGLKEPVFRALAALHQNIEPNLGDCYQWRHEKTSAVRRRLGAVEKVLRLDAVREIMQELDHEIIELKESMVEHPPSRKGGLSREDIMVMDVTPSQSASMEKKGRDVERRAAEQALDAKKVGEVVREIESC</sequence>
<dbReference type="OrthoDB" id="3557833at2759"/>
<proteinExistence type="predicted"/>
<dbReference type="KEGG" id="psco:LY89DRAFT_508869"/>
<name>A0A194XGS5_MOLSC</name>
<dbReference type="AlphaFoldDB" id="A0A194XGS5"/>
<evidence type="ECO:0000313" key="1">
    <source>
        <dbReference type="EMBL" id="KUJ18972.1"/>
    </source>
</evidence>
<dbReference type="Proteomes" id="UP000070700">
    <property type="component" value="Unassembled WGS sequence"/>
</dbReference>
<accession>A0A194XGS5</accession>
<dbReference type="InParanoid" id="A0A194XGS5"/>
<gene>
    <name evidence="1" type="ORF">LY89DRAFT_508869</name>
</gene>
<protein>
    <submittedName>
        <fullName evidence="1">Uncharacterized protein</fullName>
    </submittedName>
</protein>
<dbReference type="GeneID" id="28817783"/>
<dbReference type="EMBL" id="KQ947412">
    <property type="protein sequence ID" value="KUJ18972.1"/>
    <property type="molecule type" value="Genomic_DNA"/>
</dbReference>
<reference evidence="1 2" key="1">
    <citation type="submission" date="2015-10" db="EMBL/GenBank/DDBJ databases">
        <title>Full genome of DAOMC 229536 Phialocephala scopiformis, a fungal endophyte of spruce producing the potent anti-insectan compound rugulosin.</title>
        <authorList>
            <consortium name="DOE Joint Genome Institute"/>
            <person name="Walker A.K."/>
            <person name="Frasz S.L."/>
            <person name="Seifert K.A."/>
            <person name="Miller J.D."/>
            <person name="Mondo S.J."/>
            <person name="Labutti K."/>
            <person name="Lipzen A."/>
            <person name="Dockter R."/>
            <person name="Kennedy M."/>
            <person name="Grigoriev I.V."/>
            <person name="Spatafora J.W."/>
        </authorList>
    </citation>
    <scope>NUCLEOTIDE SEQUENCE [LARGE SCALE GENOMIC DNA]</scope>
    <source>
        <strain evidence="1 2">CBS 120377</strain>
    </source>
</reference>
<keyword evidence="2" id="KW-1185">Reference proteome</keyword>
<evidence type="ECO:0000313" key="2">
    <source>
        <dbReference type="Proteomes" id="UP000070700"/>
    </source>
</evidence>
<dbReference type="RefSeq" id="XP_018073327.1">
    <property type="nucleotide sequence ID" value="XM_018208057.1"/>
</dbReference>
<organism evidence="1 2">
    <name type="scientific">Mollisia scopiformis</name>
    <name type="common">Conifer needle endophyte fungus</name>
    <name type="synonym">Phialocephala scopiformis</name>
    <dbReference type="NCBI Taxonomy" id="149040"/>
    <lineage>
        <taxon>Eukaryota</taxon>
        <taxon>Fungi</taxon>
        <taxon>Dikarya</taxon>
        <taxon>Ascomycota</taxon>
        <taxon>Pezizomycotina</taxon>
        <taxon>Leotiomycetes</taxon>
        <taxon>Helotiales</taxon>
        <taxon>Mollisiaceae</taxon>
        <taxon>Mollisia</taxon>
    </lineage>
</organism>